<proteinExistence type="predicted"/>
<keyword evidence="3" id="KW-1185">Reference proteome</keyword>
<comment type="caution">
    <text evidence="2">The sequence shown here is derived from an EMBL/GenBank/DDBJ whole genome shotgun (WGS) entry which is preliminary data.</text>
</comment>
<reference evidence="2 3" key="1">
    <citation type="submission" date="2019-12" db="EMBL/GenBank/DDBJ databases">
        <authorList>
            <person name="Alioto T."/>
            <person name="Alioto T."/>
            <person name="Gomez Garrido J."/>
        </authorList>
    </citation>
    <scope>NUCLEOTIDE SEQUENCE [LARGE SCALE GENOMIC DNA]</scope>
</reference>
<feature type="region of interest" description="Disordered" evidence="1">
    <location>
        <begin position="1"/>
        <end position="26"/>
    </location>
</feature>
<evidence type="ECO:0000313" key="3">
    <source>
        <dbReference type="Proteomes" id="UP000594638"/>
    </source>
</evidence>
<name>A0A8S0V6S8_OLEEU</name>
<dbReference type="Gramene" id="OE9A102821T1">
    <property type="protein sequence ID" value="OE9A102821C1"/>
    <property type="gene ID" value="OE9A102821"/>
</dbReference>
<dbReference type="Proteomes" id="UP000594638">
    <property type="component" value="Unassembled WGS sequence"/>
</dbReference>
<organism evidence="2 3">
    <name type="scientific">Olea europaea subsp. europaea</name>
    <dbReference type="NCBI Taxonomy" id="158383"/>
    <lineage>
        <taxon>Eukaryota</taxon>
        <taxon>Viridiplantae</taxon>
        <taxon>Streptophyta</taxon>
        <taxon>Embryophyta</taxon>
        <taxon>Tracheophyta</taxon>
        <taxon>Spermatophyta</taxon>
        <taxon>Magnoliopsida</taxon>
        <taxon>eudicotyledons</taxon>
        <taxon>Gunneridae</taxon>
        <taxon>Pentapetalae</taxon>
        <taxon>asterids</taxon>
        <taxon>lamiids</taxon>
        <taxon>Lamiales</taxon>
        <taxon>Oleaceae</taxon>
        <taxon>Oleeae</taxon>
        <taxon>Olea</taxon>
    </lineage>
</organism>
<evidence type="ECO:0000256" key="1">
    <source>
        <dbReference type="SAM" id="MobiDB-lite"/>
    </source>
</evidence>
<dbReference type="EMBL" id="CACTIH010009178">
    <property type="protein sequence ID" value="CAA3026766.1"/>
    <property type="molecule type" value="Genomic_DNA"/>
</dbReference>
<sequence length="67" mass="7348">MEAADGDYEEDPDFVHSDVDTASEEDDLLYERNVTDDIEIGSDMNAVRNEGVLVDVGELPSLLEGCL</sequence>
<evidence type="ECO:0000313" key="2">
    <source>
        <dbReference type="EMBL" id="CAA3026766.1"/>
    </source>
</evidence>
<dbReference type="AlphaFoldDB" id="A0A8S0V6S8"/>
<gene>
    <name evidence="2" type="ORF">OLEA9_A102821</name>
</gene>
<protein>
    <submittedName>
        <fullName evidence="2">Uncharacterized protein</fullName>
    </submittedName>
</protein>
<feature type="compositionally biased region" description="Acidic residues" evidence="1">
    <location>
        <begin position="1"/>
        <end position="12"/>
    </location>
</feature>
<accession>A0A8S0V6S8</accession>